<proteinExistence type="predicted"/>
<organism evidence="1 2">
    <name type="scientific">Aegilops tauschii subsp. strangulata</name>
    <name type="common">Goatgrass</name>
    <dbReference type="NCBI Taxonomy" id="200361"/>
    <lineage>
        <taxon>Eukaryota</taxon>
        <taxon>Viridiplantae</taxon>
        <taxon>Streptophyta</taxon>
        <taxon>Embryophyta</taxon>
        <taxon>Tracheophyta</taxon>
        <taxon>Spermatophyta</taxon>
        <taxon>Magnoliopsida</taxon>
        <taxon>Liliopsida</taxon>
        <taxon>Poales</taxon>
        <taxon>Poaceae</taxon>
        <taxon>BOP clade</taxon>
        <taxon>Pooideae</taxon>
        <taxon>Triticodae</taxon>
        <taxon>Triticeae</taxon>
        <taxon>Triticinae</taxon>
        <taxon>Aegilops</taxon>
    </lineage>
</organism>
<reference evidence="1" key="3">
    <citation type="journal article" date="2017" name="Nature">
        <title>Genome sequence of the progenitor of the wheat D genome Aegilops tauschii.</title>
        <authorList>
            <person name="Luo M.C."/>
            <person name="Gu Y.Q."/>
            <person name="Puiu D."/>
            <person name="Wang H."/>
            <person name="Twardziok S.O."/>
            <person name="Deal K.R."/>
            <person name="Huo N."/>
            <person name="Zhu T."/>
            <person name="Wang L."/>
            <person name="Wang Y."/>
            <person name="McGuire P.E."/>
            <person name="Liu S."/>
            <person name="Long H."/>
            <person name="Ramasamy R.K."/>
            <person name="Rodriguez J.C."/>
            <person name="Van S.L."/>
            <person name="Yuan L."/>
            <person name="Wang Z."/>
            <person name="Xia Z."/>
            <person name="Xiao L."/>
            <person name="Anderson O.D."/>
            <person name="Ouyang S."/>
            <person name="Liang Y."/>
            <person name="Zimin A.V."/>
            <person name="Pertea G."/>
            <person name="Qi P."/>
            <person name="Bennetzen J.L."/>
            <person name="Dai X."/>
            <person name="Dawson M.W."/>
            <person name="Muller H.G."/>
            <person name="Kugler K."/>
            <person name="Rivarola-Duarte L."/>
            <person name="Spannagl M."/>
            <person name="Mayer K.F.X."/>
            <person name="Lu F.H."/>
            <person name="Bevan M.W."/>
            <person name="Leroy P."/>
            <person name="Li P."/>
            <person name="You F.M."/>
            <person name="Sun Q."/>
            <person name="Liu Z."/>
            <person name="Lyons E."/>
            <person name="Wicker T."/>
            <person name="Salzberg S.L."/>
            <person name="Devos K.M."/>
            <person name="Dvorak J."/>
        </authorList>
    </citation>
    <scope>NUCLEOTIDE SEQUENCE [LARGE SCALE GENOMIC DNA]</scope>
    <source>
        <strain evidence="1">cv. AL8/78</strain>
    </source>
</reference>
<reference evidence="2" key="2">
    <citation type="journal article" date="2017" name="Nat. Plants">
        <title>The Aegilops tauschii genome reveals multiple impacts of transposons.</title>
        <authorList>
            <person name="Zhao G."/>
            <person name="Zou C."/>
            <person name="Li K."/>
            <person name="Wang K."/>
            <person name="Li T."/>
            <person name="Gao L."/>
            <person name="Zhang X."/>
            <person name="Wang H."/>
            <person name="Yang Z."/>
            <person name="Liu X."/>
            <person name="Jiang W."/>
            <person name="Mao L."/>
            <person name="Kong X."/>
            <person name="Jiao Y."/>
            <person name="Jia J."/>
        </authorList>
    </citation>
    <scope>NUCLEOTIDE SEQUENCE [LARGE SCALE GENOMIC DNA]</scope>
    <source>
        <strain evidence="2">cv. AL8/78</strain>
    </source>
</reference>
<evidence type="ECO:0000313" key="2">
    <source>
        <dbReference type="Proteomes" id="UP000015105"/>
    </source>
</evidence>
<protein>
    <submittedName>
        <fullName evidence="1">Uncharacterized protein</fullName>
    </submittedName>
</protein>
<reference evidence="1" key="5">
    <citation type="journal article" date="2021" name="G3 (Bethesda)">
        <title>Aegilops tauschii genome assembly Aet v5.0 features greater sequence contiguity and improved annotation.</title>
        <authorList>
            <person name="Wang L."/>
            <person name="Zhu T."/>
            <person name="Rodriguez J.C."/>
            <person name="Deal K.R."/>
            <person name="Dubcovsky J."/>
            <person name="McGuire P.E."/>
            <person name="Lux T."/>
            <person name="Spannagl M."/>
            <person name="Mayer K.F.X."/>
            <person name="Baldrich P."/>
            <person name="Meyers B.C."/>
            <person name="Huo N."/>
            <person name="Gu Y.Q."/>
            <person name="Zhou H."/>
            <person name="Devos K.M."/>
            <person name="Bennetzen J.L."/>
            <person name="Unver T."/>
            <person name="Budak H."/>
            <person name="Gulick P.J."/>
            <person name="Galiba G."/>
            <person name="Kalapos B."/>
            <person name="Nelson D.R."/>
            <person name="Li P."/>
            <person name="You F.M."/>
            <person name="Luo M.C."/>
            <person name="Dvorak J."/>
        </authorList>
    </citation>
    <scope>NUCLEOTIDE SEQUENCE [LARGE SCALE GENOMIC DNA]</scope>
    <source>
        <strain evidence="1">cv. AL8/78</strain>
    </source>
</reference>
<accession>A0A453A3Y0</accession>
<name>A0A453A3Y0_AEGTS</name>
<dbReference type="Proteomes" id="UP000015105">
    <property type="component" value="Chromosome 1D"/>
</dbReference>
<reference evidence="1" key="4">
    <citation type="submission" date="2019-03" db="UniProtKB">
        <authorList>
            <consortium name="EnsemblPlants"/>
        </authorList>
    </citation>
    <scope>IDENTIFICATION</scope>
</reference>
<dbReference type="EnsemblPlants" id="AET1Gv21031600.5">
    <property type="protein sequence ID" value="AET1Gv21031600.5"/>
    <property type="gene ID" value="AET1Gv21031600"/>
</dbReference>
<reference evidence="2" key="1">
    <citation type="journal article" date="2014" name="Science">
        <title>Ancient hybridizations among the ancestral genomes of bread wheat.</title>
        <authorList>
            <consortium name="International Wheat Genome Sequencing Consortium,"/>
            <person name="Marcussen T."/>
            <person name="Sandve S.R."/>
            <person name="Heier L."/>
            <person name="Spannagl M."/>
            <person name="Pfeifer M."/>
            <person name="Jakobsen K.S."/>
            <person name="Wulff B.B."/>
            <person name="Steuernagel B."/>
            <person name="Mayer K.F."/>
            <person name="Olsen O.A."/>
        </authorList>
    </citation>
    <scope>NUCLEOTIDE SEQUENCE [LARGE SCALE GENOMIC DNA]</scope>
    <source>
        <strain evidence="2">cv. AL8/78</strain>
    </source>
</reference>
<evidence type="ECO:0000313" key="1">
    <source>
        <dbReference type="EnsemblPlants" id="AET1Gv21031600.5"/>
    </source>
</evidence>
<dbReference type="Gramene" id="AET1Gv21031600.5">
    <property type="protein sequence ID" value="AET1Gv21031600.5"/>
    <property type="gene ID" value="AET1Gv21031600"/>
</dbReference>
<dbReference type="AlphaFoldDB" id="A0A453A3Y0"/>
<sequence>MHEVRKQKLKPELSRSDVVTLHIMRHPCVNLAFALIEDGEKCSMCERQLGLSW</sequence>
<keyword evidence="2" id="KW-1185">Reference proteome</keyword>